<proteinExistence type="predicted"/>
<gene>
    <name evidence="1" type="ORF">EVAR_33356_1</name>
</gene>
<keyword evidence="2" id="KW-1185">Reference proteome</keyword>
<dbReference type="EMBL" id="BGZK01001273">
    <property type="protein sequence ID" value="GBP76048.1"/>
    <property type="molecule type" value="Genomic_DNA"/>
</dbReference>
<dbReference type="Proteomes" id="UP000299102">
    <property type="component" value="Unassembled WGS sequence"/>
</dbReference>
<evidence type="ECO:0000313" key="1">
    <source>
        <dbReference type="EMBL" id="GBP76048.1"/>
    </source>
</evidence>
<organism evidence="1 2">
    <name type="scientific">Eumeta variegata</name>
    <name type="common">Bagworm moth</name>
    <name type="synonym">Eumeta japonica</name>
    <dbReference type="NCBI Taxonomy" id="151549"/>
    <lineage>
        <taxon>Eukaryota</taxon>
        <taxon>Metazoa</taxon>
        <taxon>Ecdysozoa</taxon>
        <taxon>Arthropoda</taxon>
        <taxon>Hexapoda</taxon>
        <taxon>Insecta</taxon>
        <taxon>Pterygota</taxon>
        <taxon>Neoptera</taxon>
        <taxon>Endopterygota</taxon>
        <taxon>Lepidoptera</taxon>
        <taxon>Glossata</taxon>
        <taxon>Ditrysia</taxon>
        <taxon>Tineoidea</taxon>
        <taxon>Psychidae</taxon>
        <taxon>Oiketicinae</taxon>
        <taxon>Eumeta</taxon>
    </lineage>
</organism>
<name>A0A4C1YIV4_EUMVA</name>
<sequence>MFNIGYVRCVEPTTATYFIDVPAPLPHRYNARLPPEKRCRVVSWLICDFKFLISFWNIRFIKFKKMAELSRIRRESSQRINFADSRYSYGDIARDTAISVKPAERAAKLFAGQLRTRKIILL</sequence>
<accession>A0A4C1YIV4</accession>
<dbReference type="AlphaFoldDB" id="A0A4C1YIV4"/>
<evidence type="ECO:0000313" key="2">
    <source>
        <dbReference type="Proteomes" id="UP000299102"/>
    </source>
</evidence>
<comment type="caution">
    <text evidence="1">The sequence shown here is derived from an EMBL/GenBank/DDBJ whole genome shotgun (WGS) entry which is preliminary data.</text>
</comment>
<reference evidence="1 2" key="1">
    <citation type="journal article" date="2019" name="Commun. Biol.">
        <title>The bagworm genome reveals a unique fibroin gene that provides high tensile strength.</title>
        <authorList>
            <person name="Kono N."/>
            <person name="Nakamura H."/>
            <person name="Ohtoshi R."/>
            <person name="Tomita M."/>
            <person name="Numata K."/>
            <person name="Arakawa K."/>
        </authorList>
    </citation>
    <scope>NUCLEOTIDE SEQUENCE [LARGE SCALE GENOMIC DNA]</scope>
</reference>
<protein>
    <submittedName>
        <fullName evidence="1">Uncharacterized protein</fullName>
    </submittedName>
</protein>